<dbReference type="AlphaFoldDB" id="A0AAN7EHW2"/>
<comment type="caution">
    <text evidence="2">The sequence shown here is derived from an EMBL/GenBank/DDBJ whole genome shotgun (WGS) entry which is preliminary data.</text>
</comment>
<proteinExistence type="predicted"/>
<gene>
    <name evidence="2" type="ORF">RGQ29_030380</name>
</gene>
<evidence type="ECO:0000256" key="1">
    <source>
        <dbReference type="SAM" id="MobiDB-lite"/>
    </source>
</evidence>
<dbReference type="Proteomes" id="UP001324115">
    <property type="component" value="Unassembled WGS sequence"/>
</dbReference>
<evidence type="ECO:0000313" key="3">
    <source>
        <dbReference type="Proteomes" id="UP001324115"/>
    </source>
</evidence>
<dbReference type="EMBL" id="JAXUIC010000009">
    <property type="protein sequence ID" value="KAK4571958.1"/>
    <property type="molecule type" value="Genomic_DNA"/>
</dbReference>
<name>A0AAN7EHW2_QUERU</name>
<feature type="compositionally biased region" description="Polar residues" evidence="1">
    <location>
        <begin position="15"/>
        <end position="31"/>
    </location>
</feature>
<keyword evidence="3" id="KW-1185">Reference proteome</keyword>
<feature type="region of interest" description="Disordered" evidence="1">
    <location>
        <begin position="15"/>
        <end position="37"/>
    </location>
</feature>
<accession>A0AAN7EHW2</accession>
<protein>
    <submittedName>
        <fullName evidence="2">Uncharacterized protein</fullName>
    </submittedName>
</protein>
<organism evidence="2 3">
    <name type="scientific">Quercus rubra</name>
    <name type="common">Northern red oak</name>
    <name type="synonym">Quercus borealis</name>
    <dbReference type="NCBI Taxonomy" id="3512"/>
    <lineage>
        <taxon>Eukaryota</taxon>
        <taxon>Viridiplantae</taxon>
        <taxon>Streptophyta</taxon>
        <taxon>Embryophyta</taxon>
        <taxon>Tracheophyta</taxon>
        <taxon>Spermatophyta</taxon>
        <taxon>Magnoliopsida</taxon>
        <taxon>eudicotyledons</taxon>
        <taxon>Gunneridae</taxon>
        <taxon>Pentapetalae</taxon>
        <taxon>rosids</taxon>
        <taxon>fabids</taxon>
        <taxon>Fagales</taxon>
        <taxon>Fagaceae</taxon>
        <taxon>Quercus</taxon>
    </lineage>
</organism>
<evidence type="ECO:0000313" key="2">
    <source>
        <dbReference type="EMBL" id="KAK4571958.1"/>
    </source>
</evidence>
<sequence length="317" mass="34492">MNIVKGVADLIRRTSSGQAAETAASGSQPQRFSPPGPKIRFSEVGNEAVLNTLWERYEKAIDKVEKKRSFHVFLKQFLVVYKNWEPVNYGQLSEDASTTIQPEEFMSYSNDVVFGCSAGHPAEIISVLTEEITTLTSLVNELNTSMMRSTTGSSGASTSFTITSEGLPILDALTIVTRSLHNCRVFGYYGGIQKLTALMKGAVVQLKTITSALSADESLSNFAVEKTGLLQQILVYVVSIIYSFIDLDSNVYEKAQLYSNSIGFVPSGGKSPLDSSSNLKAPYETMLSWHQKAVVSVMEAGGLNWLVGKSCYVSSEG</sequence>
<reference evidence="2 3" key="1">
    <citation type="journal article" date="2023" name="G3 (Bethesda)">
        <title>A haplotype-resolved chromosome-scale genome for Quercus rubra L. provides insights into the genetics of adaptive traits for red oak species.</title>
        <authorList>
            <person name="Kapoor B."/>
            <person name="Jenkins J."/>
            <person name="Schmutz J."/>
            <person name="Zhebentyayeva T."/>
            <person name="Kuelheim C."/>
            <person name="Coggeshall M."/>
            <person name="Heim C."/>
            <person name="Lasky J.R."/>
            <person name="Leites L."/>
            <person name="Islam-Faridi N."/>
            <person name="Romero-Severson J."/>
            <person name="DeLeo V.L."/>
            <person name="Lucas S.M."/>
            <person name="Lazic D."/>
            <person name="Gailing O."/>
            <person name="Carlson J."/>
            <person name="Staton M."/>
        </authorList>
    </citation>
    <scope>NUCLEOTIDE SEQUENCE [LARGE SCALE GENOMIC DNA]</scope>
    <source>
        <strain evidence="2">Pseudo-F2</strain>
    </source>
</reference>